<evidence type="ECO:0000256" key="1">
    <source>
        <dbReference type="SAM" id="MobiDB-lite"/>
    </source>
</evidence>
<protein>
    <submittedName>
        <fullName evidence="2">Uncharacterized protein</fullName>
    </submittedName>
</protein>
<evidence type="ECO:0000313" key="2">
    <source>
        <dbReference type="EMBL" id="VDO38410.1"/>
    </source>
</evidence>
<keyword evidence="3" id="KW-1185">Reference proteome</keyword>
<name>A0A3P7UTE3_HAEPC</name>
<reference evidence="2 3" key="1">
    <citation type="submission" date="2018-11" db="EMBL/GenBank/DDBJ databases">
        <authorList>
            <consortium name="Pathogen Informatics"/>
        </authorList>
    </citation>
    <scope>NUCLEOTIDE SEQUENCE [LARGE SCALE GENOMIC DNA]</scope>
    <source>
        <strain evidence="2 3">MHpl1</strain>
    </source>
</reference>
<dbReference type="AlphaFoldDB" id="A0A3P7UTE3"/>
<sequence length="124" mass="14106">MFHQLQCSLGGKSLKQRMRSQKDGDQPTALRFPGSAGPSWLYIDTLNSRLFRDAVETQYVFRTMNSVYYRTQVGHHIAASLANTEALFEKRLQHYQPLLTTPARKPPEIGKSAEKLWPSSLLPT</sequence>
<organism evidence="2 3">
    <name type="scientific">Haemonchus placei</name>
    <name type="common">Barber's pole worm</name>
    <dbReference type="NCBI Taxonomy" id="6290"/>
    <lineage>
        <taxon>Eukaryota</taxon>
        <taxon>Metazoa</taxon>
        <taxon>Ecdysozoa</taxon>
        <taxon>Nematoda</taxon>
        <taxon>Chromadorea</taxon>
        <taxon>Rhabditida</taxon>
        <taxon>Rhabditina</taxon>
        <taxon>Rhabditomorpha</taxon>
        <taxon>Strongyloidea</taxon>
        <taxon>Trichostrongylidae</taxon>
        <taxon>Haemonchus</taxon>
    </lineage>
</organism>
<proteinExistence type="predicted"/>
<gene>
    <name evidence="2" type="ORF">HPLM_LOCUS9798</name>
</gene>
<dbReference type="EMBL" id="UZAF01017144">
    <property type="protein sequence ID" value="VDO38410.1"/>
    <property type="molecule type" value="Genomic_DNA"/>
</dbReference>
<accession>A0A3P7UTE3</accession>
<dbReference type="Proteomes" id="UP000268014">
    <property type="component" value="Unassembled WGS sequence"/>
</dbReference>
<evidence type="ECO:0000313" key="3">
    <source>
        <dbReference type="Proteomes" id="UP000268014"/>
    </source>
</evidence>
<feature type="region of interest" description="Disordered" evidence="1">
    <location>
        <begin position="1"/>
        <end position="31"/>
    </location>
</feature>